<dbReference type="SMART" id="SM00248">
    <property type="entry name" value="ANK"/>
    <property type="match status" value="2"/>
</dbReference>
<keyword evidence="2 3" id="KW-0040">ANK repeat</keyword>
<dbReference type="Pfam" id="PF12796">
    <property type="entry name" value="Ank_2"/>
    <property type="match status" value="1"/>
</dbReference>
<dbReference type="PROSITE" id="PS50297">
    <property type="entry name" value="ANK_REP_REGION"/>
    <property type="match status" value="2"/>
</dbReference>
<organism evidence="4 5">
    <name type="scientific">Neocallimastix californiae</name>
    <dbReference type="NCBI Taxonomy" id="1754190"/>
    <lineage>
        <taxon>Eukaryota</taxon>
        <taxon>Fungi</taxon>
        <taxon>Fungi incertae sedis</taxon>
        <taxon>Chytridiomycota</taxon>
        <taxon>Chytridiomycota incertae sedis</taxon>
        <taxon>Neocallimastigomycetes</taxon>
        <taxon>Neocallimastigales</taxon>
        <taxon>Neocallimastigaceae</taxon>
        <taxon>Neocallimastix</taxon>
    </lineage>
</organism>
<accession>A0A1Y2BTG3</accession>
<dbReference type="SUPFAM" id="SSF48403">
    <property type="entry name" value="Ankyrin repeat"/>
    <property type="match status" value="1"/>
</dbReference>
<name>A0A1Y2BTG3_9FUNG</name>
<gene>
    <name evidence="4" type="ORF">LY90DRAFT_50486</name>
</gene>
<comment type="caution">
    <text evidence="4">The sequence shown here is derived from an EMBL/GenBank/DDBJ whole genome shotgun (WGS) entry which is preliminary data.</text>
</comment>
<dbReference type="AlphaFoldDB" id="A0A1Y2BTG3"/>
<keyword evidence="5" id="KW-1185">Reference proteome</keyword>
<feature type="repeat" description="ANK" evidence="3">
    <location>
        <begin position="27"/>
        <end position="59"/>
    </location>
</feature>
<evidence type="ECO:0000313" key="4">
    <source>
        <dbReference type="EMBL" id="ORY38048.1"/>
    </source>
</evidence>
<evidence type="ECO:0000256" key="2">
    <source>
        <dbReference type="ARBA" id="ARBA00023043"/>
    </source>
</evidence>
<dbReference type="InterPro" id="IPR002110">
    <property type="entry name" value="Ankyrin_rpt"/>
</dbReference>
<evidence type="ECO:0000313" key="5">
    <source>
        <dbReference type="Proteomes" id="UP000193920"/>
    </source>
</evidence>
<evidence type="ECO:0000256" key="3">
    <source>
        <dbReference type="PROSITE-ProRule" id="PRU00023"/>
    </source>
</evidence>
<dbReference type="PROSITE" id="PS50088">
    <property type="entry name" value="ANK_REPEAT"/>
    <property type="match status" value="2"/>
</dbReference>
<dbReference type="InterPro" id="IPR036770">
    <property type="entry name" value="Ankyrin_rpt-contain_sf"/>
</dbReference>
<dbReference type="Proteomes" id="UP000193920">
    <property type="component" value="Unassembled WGS sequence"/>
</dbReference>
<protein>
    <submittedName>
        <fullName evidence="4">Ankyrin</fullName>
    </submittedName>
</protein>
<evidence type="ECO:0000256" key="1">
    <source>
        <dbReference type="ARBA" id="ARBA00022737"/>
    </source>
</evidence>
<proteinExistence type="predicted"/>
<keyword evidence="1" id="KW-0677">Repeat</keyword>
<dbReference type="EMBL" id="MCOG01000139">
    <property type="protein sequence ID" value="ORY38048.1"/>
    <property type="molecule type" value="Genomic_DNA"/>
</dbReference>
<sequence>MHVENGNEAIVKYLVEHGADVNKKDNYGENSLFKACRSGNEAIVKYLVEHGANINKKDDCSKTPLFISCEKRKCRHSKIFS</sequence>
<feature type="repeat" description="ANK" evidence="3">
    <location>
        <begin position="1"/>
        <end position="26"/>
    </location>
</feature>
<dbReference type="Gene3D" id="1.25.40.20">
    <property type="entry name" value="Ankyrin repeat-containing domain"/>
    <property type="match status" value="1"/>
</dbReference>
<dbReference type="PANTHER" id="PTHR24171:SF9">
    <property type="entry name" value="ANKYRIN REPEAT DOMAIN-CONTAINING PROTEIN 39"/>
    <property type="match status" value="1"/>
</dbReference>
<reference evidence="4 5" key="1">
    <citation type="submission" date="2016-08" db="EMBL/GenBank/DDBJ databases">
        <title>A Parts List for Fungal Cellulosomes Revealed by Comparative Genomics.</title>
        <authorList>
            <consortium name="DOE Joint Genome Institute"/>
            <person name="Haitjema C.H."/>
            <person name="Gilmore S.P."/>
            <person name="Henske J.K."/>
            <person name="Solomon K.V."/>
            <person name="De Groot R."/>
            <person name="Kuo A."/>
            <person name="Mondo S.J."/>
            <person name="Salamov A.A."/>
            <person name="Labutti K."/>
            <person name="Zhao Z."/>
            <person name="Chiniquy J."/>
            <person name="Barry K."/>
            <person name="Brewer H.M."/>
            <person name="Purvine S.O."/>
            <person name="Wright A.T."/>
            <person name="Boxma B."/>
            <person name="Van Alen T."/>
            <person name="Hackstein J.H."/>
            <person name="Baker S.E."/>
            <person name="Grigoriev I.V."/>
            <person name="O'Malley M.A."/>
        </authorList>
    </citation>
    <scope>NUCLEOTIDE SEQUENCE [LARGE SCALE GENOMIC DNA]</scope>
    <source>
        <strain evidence="4 5">G1</strain>
    </source>
</reference>
<dbReference type="PANTHER" id="PTHR24171">
    <property type="entry name" value="ANKYRIN REPEAT DOMAIN-CONTAINING PROTEIN 39-RELATED"/>
    <property type="match status" value="1"/>
</dbReference>
<dbReference type="OrthoDB" id="5401212at2759"/>
<dbReference type="STRING" id="1754190.A0A1Y2BTG3"/>